<evidence type="ECO:0000256" key="1">
    <source>
        <dbReference type="ARBA" id="ARBA00022857"/>
    </source>
</evidence>
<dbReference type="GO" id="GO:0016491">
    <property type="term" value="F:oxidoreductase activity"/>
    <property type="evidence" value="ECO:0007669"/>
    <property type="project" value="UniProtKB-KW"/>
</dbReference>
<dbReference type="SUPFAM" id="SSF51735">
    <property type="entry name" value="NAD(P)-binding Rossmann-fold domains"/>
    <property type="match status" value="1"/>
</dbReference>
<dbReference type="Gene3D" id="3.40.50.720">
    <property type="entry name" value="NAD(P)-binding Rossmann-like Domain"/>
    <property type="match status" value="1"/>
</dbReference>
<name>A0AAD6CVP5_9EURO</name>
<proteinExistence type="predicted"/>
<evidence type="ECO:0000313" key="4">
    <source>
        <dbReference type="EMBL" id="KAJ5538284.1"/>
    </source>
</evidence>
<accession>A0AAD6CVP5</accession>
<dbReference type="PANTHER" id="PTHR47706:SF9">
    <property type="entry name" value="NMRA-LIKE DOMAIN-CONTAINING PROTEIN-RELATED"/>
    <property type="match status" value="1"/>
</dbReference>
<evidence type="ECO:0000256" key="2">
    <source>
        <dbReference type="ARBA" id="ARBA00023002"/>
    </source>
</evidence>
<keyword evidence="1" id="KW-0521">NADP</keyword>
<dbReference type="PANTHER" id="PTHR47706">
    <property type="entry name" value="NMRA-LIKE FAMILY PROTEIN"/>
    <property type="match status" value="1"/>
</dbReference>
<dbReference type="InterPro" id="IPR036291">
    <property type="entry name" value="NAD(P)-bd_dom_sf"/>
</dbReference>
<comment type="caution">
    <text evidence="4">The sequence shown here is derived from an EMBL/GenBank/DDBJ whole genome shotgun (WGS) entry which is preliminary data.</text>
</comment>
<feature type="domain" description="NmrA-like" evidence="3">
    <location>
        <begin position="6"/>
        <end position="229"/>
    </location>
</feature>
<dbReference type="Proteomes" id="UP001220324">
    <property type="component" value="Unassembled WGS sequence"/>
</dbReference>
<dbReference type="EMBL" id="JAQIZZ010000006">
    <property type="protein sequence ID" value="KAJ5538284.1"/>
    <property type="molecule type" value="Genomic_DNA"/>
</dbReference>
<dbReference type="AlphaFoldDB" id="A0AAD6CVP5"/>
<organism evidence="4 5">
    <name type="scientific">Penicillium frequentans</name>
    <dbReference type="NCBI Taxonomy" id="3151616"/>
    <lineage>
        <taxon>Eukaryota</taxon>
        <taxon>Fungi</taxon>
        <taxon>Dikarya</taxon>
        <taxon>Ascomycota</taxon>
        <taxon>Pezizomycotina</taxon>
        <taxon>Eurotiomycetes</taxon>
        <taxon>Eurotiomycetidae</taxon>
        <taxon>Eurotiales</taxon>
        <taxon>Aspergillaceae</taxon>
        <taxon>Penicillium</taxon>
    </lineage>
</organism>
<dbReference type="InterPro" id="IPR008030">
    <property type="entry name" value="NmrA-like"/>
</dbReference>
<dbReference type="InterPro" id="IPR051609">
    <property type="entry name" value="NmrA/Isoflavone_reductase-like"/>
</dbReference>
<evidence type="ECO:0000259" key="3">
    <source>
        <dbReference type="Pfam" id="PF05368"/>
    </source>
</evidence>
<keyword evidence="2" id="KW-0560">Oxidoreductase</keyword>
<protein>
    <recommendedName>
        <fullName evidence="3">NmrA-like domain-containing protein</fullName>
    </recommendedName>
</protein>
<dbReference type="Gene3D" id="3.90.25.10">
    <property type="entry name" value="UDP-galactose 4-epimerase, domain 1"/>
    <property type="match status" value="1"/>
</dbReference>
<gene>
    <name evidence="4" type="ORF">N7494_007763</name>
</gene>
<reference evidence="4 5" key="1">
    <citation type="journal article" date="2023" name="IMA Fungus">
        <title>Comparative genomic study of the Penicillium genus elucidates a diverse pangenome and 15 lateral gene transfer events.</title>
        <authorList>
            <person name="Petersen C."/>
            <person name="Sorensen T."/>
            <person name="Nielsen M.R."/>
            <person name="Sondergaard T.E."/>
            <person name="Sorensen J.L."/>
            <person name="Fitzpatrick D.A."/>
            <person name="Frisvad J.C."/>
            <person name="Nielsen K.L."/>
        </authorList>
    </citation>
    <scope>NUCLEOTIDE SEQUENCE [LARGE SCALE GENOMIC DNA]</scope>
    <source>
        <strain evidence="4 5">IBT 35679</strain>
    </source>
</reference>
<keyword evidence="5" id="KW-1185">Reference proteome</keyword>
<dbReference type="Pfam" id="PF05368">
    <property type="entry name" value="NmrA"/>
    <property type="match status" value="1"/>
</dbReference>
<evidence type="ECO:0000313" key="5">
    <source>
        <dbReference type="Proteomes" id="UP001220324"/>
    </source>
</evidence>
<sequence>MTSLFKNVTIVGASGSIDNILLDGLFASSQFNITIVSRVSPNKLKALFPQNVAFLESDFSKVGLEAAFKNQDLVISTVGAMGFRQHEKVVDAAMHAGVKWFILSEYPNDIPADPILGLFEFFREKTPMVCYVQTKEAEGLSWTAIAASGTFDCGLRNKFLEFDVANRAATIWNGGDKNREITYKKEPTQSVVSILQHPEEARNRCYYVHSVEITQPEMLAAMERAQEAKWTIVDTTTDTQVGEASKKLETGDASSAFALIRATATAFGNTPDLDAKSRSKKTV</sequence>